<dbReference type="PRINTS" id="PR00812">
    <property type="entry name" value="BCTERIALGSPF"/>
</dbReference>
<dbReference type="FunFam" id="1.20.81.30:FF:000001">
    <property type="entry name" value="Type II secretion system protein F"/>
    <property type="match status" value="1"/>
</dbReference>
<evidence type="ECO:0000256" key="3">
    <source>
        <dbReference type="ARBA" id="ARBA00022475"/>
    </source>
</evidence>
<comment type="caution">
    <text evidence="10">The sequence shown here is derived from an EMBL/GenBank/DDBJ whole genome shotgun (WGS) entry which is preliminary data.</text>
</comment>
<dbReference type="InterPro" id="IPR042094">
    <property type="entry name" value="T2SS_GspF_sf"/>
</dbReference>
<evidence type="ECO:0000256" key="4">
    <source>
        <dbReference type="ARBA" id="ARBA00022519"/>
    </source>
</evidence>
<feature type="domain" description="Type II secretion system protein GspF" evidence="9">
    <location>
        <begin position="269"/>
        <end position="388"/>
    </location>
</feature>
<dbReference type="PANTHER" id="PTHR30012:SF0">
    <property type="entry name" value="TYPE II SECRETION SYSTEM PROTEIN F-RELATED"/>
    <property type="match status" value="1"/>
</dbReference>
<dbReference type="PANTHER" id="PTHR30012">
    <property type="entry name" value="GENERAL SECRETION PATHWAY PROTEIN"/>
    <property type="match status" value="1"/>
</dbReference>
<sequence>MAAYLYGARKGSGRFSAGLIRAGNKLDAAVSLKETGLFIIWLYSLPIPSNIPAVMRTFGVNKKRLYLFCKQLSSMLAAGVGLEYSLECLAQRTAGKSFNSAIVSVLTMLRKGTPFSRALAGHPVFPELMINMVRAGEMAGALEETLNDIADYYRRDNDFSAKIKSILIYPAFLLSATLVMIICMVDYVGPKYLSAYQQLGIAPPSTTINIMKIGALLKTFWPSALPAGIILYFLYKKIGVTETGARLFLAFPLAGRLSRYIALYRYCWVLGMLLERGVPFLGALQVSGRVPGNIAAGRAADRIIKGVTAGYGLSRVMALDSFFPPLLIQMVRVGEETGKISEALLKASRFYRGEARYLTRNIMAAVEPALILFMGGVIGFIVMAMLLPMTNLINSL</sequence>
<keyword evidence="11" id="KW-1185">Reference proteome</keyword>
<dbReference type="Gene3D" id="1.20.81.30">
    <property type="entry name" value="Type II secretion system (T2SS), domain F"/>
    <property type="match status" value="2"/>
</dbReference>
<feature type="transmembrane region" description="Helical" evidence="8">
    <location>
        <begin position="167"/>
        <end position="188"/>
    </location>
</feature>
<keyword evidence="5 8" id="KW-0812">Transmembrane</keyword>
<dbReference type="RefSeq" id="WP_104373475.1">
    <property type="nucleotide sequence ID" value="NZ_BFAV01000162.1"/>
</dbReference>
<dbReference type="EMBL" id="BFAV01000162">
    <property type="protein sequence ID" value="GBF35404.1"/>
    <property type="molecule type" value="Genomic_DNA"/>
</dbReference>
<feature type="domain" description="Type II secretion system protein GspF" evidence="9">
    <location>
        <begin position="68"/>
        <end position="185"/>
    </location>
</feature>
<keyword evidence="4" id="KW-0997">Cell inner membrane</keyword>
<dbReference type="InterPro" id="IPR018076">
    <property type="entry name" value="T2SS_GspF_dom"/>
</dbReference>
<evidence type="ECO:0000313" key="11">
    <source>
        <dbReference type="Proteomes" id="UP000239549"/>
    </source>
</evidence>
<organism evidence="10 11">
    <name type="scientific">Desulfocucumis palustris</name>
    <dbReference type="NCBI Taxonomy" id="1898651"/>
    <lineage>
        <taxon>Bacteria</taxon>
        <taxon>Bacillati</taxon>
        <taxon>Bacillota</taxon>
        <taxon>Clostridia</taxon>
        <taxon>Eubacteriales</taxon>
        <taxon>Desulfocucumaceae</taxon>
        <taxon>Desulfocucumis</taxon>
    </lineage>
</organism>
<evidence type="ECO:0000256" key="8">
    <source>
        <dbReference type="SAM" id="Phobius"/>
    </source>
</evidence>
<evidence type="ECO:0000256" key="2">
    <source>
        <dbReference type="ARBA" id="ARBA00005745"/>
    </source>
</evidence>
<dbReference type="InterPro" id="IPR003004">
    <property type="entry name" value="GspF/PilC"/>
</dbReference>
<dbReference type="OrthoDB" id="9805682at2"/>
<keyword evidence="7 8" id="KW-0472">Membrane</keyword>
<dbReference type="Proteomes" id="UP000239549">
    <property type="component" value="Unassembled WGS sequence"/>
</dbReference>
<gene>
    <name evidence="10" type="ORF">DCCM_4527</name>
</gene>
<keyword evidence="3" id="KW-1003">Cell membrane</keyword>
<dbReference type="GO" id="GO:0005886">
    <property type="term" value="C:plasma membrane"/>
    <property type="evidence" value="ECO:0007669"/>
    <property type="project" value="UniProtKB-SubCell"/>
</dbReference>
<evidence type="ECO:0000256" key="6">
    <source>
        <dbReference type="ARBA" id="ARBA00022989"/>
    </source>
</evidence>
<feature type="transmembrane region" description="Helical" evidence="8">
    <location>
        <begin position="215"/>
        <end position="235"/>
    </location>
</feature>
<evidence type="ECO:0000256" key="1">
    <source>
        <dbReference type="ARBA" id="ARBA00004429"/>
    </source>
</evidence>
<name>A0A2L2XHD5_9FIRM</name>
<feature type="transmembrane region" description="Helical" evidence="8">
    <location>
        <begin position="362"/>
        <end position="387"/>
    </location>
</feature>
<dbReference type="Pfam" id="PF00482">
    <property type="entry name" value="T2SSF"/>
    <property type="match status" value="2"/>
</dbReference>
<accession>A0A2L2XHD5</accession>
<keyword evidence="6 8" id="KW-1133">Transmembrane helix</keyword>
<evidence type="ECO:0000259" key="9">
    <source>
        <dbReference type="Pfam" id="PF00482"/>
    </source>
</evidence>
<comment type="similarity">
    <text evidence="2">Belongs to the GSP F family.</text>
</comment>
<protein>
    <submittedName>
        <fullName evidence="10">Type IV fimbrial assembly protein PilC</fullName>
    </submittedName>
</protein>
<proteinExistence type="inferred from homology"/>
<reference evidence="11" key="1">
    <citation type="submission" date="2018-02" db="EMBL/GenBank/DDBJ databases">
        <title>Genome sequence of Desulfocucumis palustris strain NAW-5.</title>
        <authorList>
            <person name="Watanabe M."/>
            <person name="Kojima H."/>
            <person name="Fukui M."/>
        </authorList>
    </citation>
    <scope>NUCLEOTIDE SEQUENCE [LARGE SCALE GENOMIC DNA]</scope>
    <source>
        <strain evidence="11">NAW-5</strain>
    </source>
</reference>
<dbReference type="AlphaFoldDB" id="A0A2L2XHD5"/>
<comment type="subcellular location">
    <subcellularLocation>
        <location evidence="1">Cell inner membrane</location>
        <topology evidence="1">Multi-pass membrane protein</topology>
    </subcellularLocation>
</comment>
<evidence type="ECO:0000256" key="5">
    <source>
        <dbReference type="ARBA" id="ARBA00022692"/>
    </source>
</evidence>
<evidence type="ECO:0000313" key="10">
    <source>
        <dbReference type="EMBL" id="GBF35404.1"/>
    </source>
</evidence>
<evidence type="ECO:0000256" key="7">
    <source>
        <dbReference type="ARBA" id="ARBA00023136"/>
    </source>
</evidence>